<dbReference type="Pfam" id="PF10812">
    <property type="entry name" value="DUF2561"/>
    <property type="match status" value="1"/>
</dbReference>
<feature type="transmembrane region" description="Helical" evidence="2">
    <location>
        <begin position="21"/>
        <end position="42"/>
    </location>
</feature>
<dbReference type="InterPro" id="IPR024381">
    <property type="entry name" value="DUF2561"/>
</dbReference>
<dbReference type="AlphaFoldDB" id="A0A9X2YAL3"/>
<evidence type="ECO:0000256" key="1">
    <source>
        <dbReference type="SAM" id="MobiDB-lite"/>
    </source>
</evidence>
<evidence type="ECO:0000313" key="3">
    <source>
        <dbReference type="EMBL" id="MCV7171068.1"/>
    </source>
</evidence>
<keyword evidence="4" id="KW-1185">Reference proteome</keyword>
<feature type="transmembrane region" description="Helical" evidence="2">
    <location>
        <begin position="165"/>
        <end position="188"/>
    </location>
</feature>
<evidence type="ECO:0000256" key="2">
    <source>
        <dbReference type="SAM" id="Phobius"/>
    </source>
</evidence>
<keyword evidence="2" id="KW-1133">Transmembrane helix</keyword>
<keyword evidence="2" id="KW-0812">Transmembrane</keyword>
<organism evidence="3 4">
    <name type="scientific">[Mycobacterium] manitobense</name>
    <dbReference type="NCBI Taxonomy" id="190147"/>
    <lineage>
        <taxon>Bacteria</taxon>
        <taxon>Bacillati</taxon>
        <taxon>Actinomycetota</taxon>
        <taxon>Actinomycetes</taxon>
        <taxon>Mycobacteriales</taxon>
        <taxon>Mycobacteriaceae</taxon>
        <taxon>Mycolicibacterium</taxon>
    </lineage>
</organism>
<reference evidence="3" key="2">
    <citation type="journal article" date="2022" name="BMC Genomics">
        <title>Comparative genome analysis of mycobacteria focusing on tRNA and non-coding RNA.</title>
        <authorList>
            <person name="Behra P.R.K."/>
            <person name="Pettersson B.M.F."/>
            <person name="Ramesh M."/>
            <person name="Das S."/>
            <person name="Dasgupta S."/>
            <person name="Kirsebom L.A."/>
        </authorList>
    </citation>
    <scope>NUCLEOTIDE SEQUENCE</scope>
    <source>
        <strain evidence="3">DSM 44615</strain>
    </source>
</reference>
<dbReference type="RefSeq" id="WP_264013255.1">
    <property type="nucleotide sequence ID" value="NZ_JACKSJ010000114.1"/>
</dbReference>
<keyword evidence="2" id="KW-0472">Membrane</keyword>
<sequence>MTYADIDPRRDTGSTDNLDRILFAACAVIWLIALGTAVAATVALVDLGRTQQPSGDGSGTPWLLYTVIVISALVIIAAIPLLLRARRTALDGPAPAPARPRRVEDSRAAPAVPPRGIETPTGKLRMFGPPPDPAVRTPGYVSAVAPHRQEPGFPAAAVDQVYLRFALTVACALGVASAAIGAATYLMASDSDTLAWVSYGIAGLVTLASPVIPVYYLRELRGLLNTR</sequence>
<feature type="region of interest" description="Disordered" evidence="1">
    <location>
        <begin position="93"/>
        <end position="115"/>
    </location>
</feature>
<gene>
    <name evidence="3" type="ORF">H7I41_14215</name>
</gene>
<comment type="caution">
    <text evidence="3">The sequence shown here is derived from an EMBL/GenBank/DDBJ whole genome shotgun (WGS) entry which is preliminary data.</text>
</comment>
<accession>A0A9X2YAL3</accession>
<name>A0A9X2YAL3_9MYCO</name>
<feature type="transmembrane region" description="Helical" evidence="2">
    <location>
        <begin position="194"/>
        <end position="217"/>
    </location>
</feature>
<proteinExistence type="predicted"/>
<feature type="transmembrane region" description="Helical" evidence="2">
    <location>
        <begin position="62"/>
        <end position="83"/>
    </location>
</feature>
<dbReference type="Proteomes" id="UP001140293">
    <property type="component" value="Unassembled WGS sequence"/>
</dbReference>
<reference evidence="3" key="1">
    <citation type="submission" date="2020-07" db="EMBL/GenBank/DDBJ databases">
        <authorList>
            <person name="Pettersson B.M.F."/>
            <person name="Behra P.R.K."/>
            <person name="Ramesh M."/>
            <person name="Das S."/>
            <person name="Dasgupta S."/>
            <person name="Kirsebom L.A."/>
        </authorList>
    </citation>
    <scope>NUCLEOTIDE SEQUENCE</scope>
    <source>
        <strain evidence="3">DSM 44615</strain>
    </source>
</reference>
<dbReference type="EMBL" id="JACKSJ010000114">
    <property type="protein sequence ID" value="MCV7171068.1"/>
    <property type="molecule type" value="Genomic_DNA"/>
</dbReference>
<protein>
    <submittedName>
        <fullName evidence="3">DUF2561 family protein</fullName>
    </submittedName>
</protein>
<evidence type="ECO:0000313" key="4">
    <source>
        <dbReference type="Proteomes" id="UP001140293"/>
    </source>
</evidence>